<proteinExistence type="predicted"/>
<feature type="region of interest" description="Disordered" evidence="2">
    <location>
        <begin position="19"/>
        <end position="71"/>
    </location>
</feature>
<comment type="caution">
    <text evidence="3">The sequence shown here is derived from an EMBL/GenBank/DDBJ whole genome shotgun (WGS) entry which is preliminary data.</text>
</comment>
<keyword evidence="1" id="KW-0175">Coiled coil</keyword>
<name>E5Y854_BILW3</name>
<dbReference type="EMBL" id="ADCP02000001">
    <property type="protein sequence ID" value="EFV43813.1"/>
    <property type="molecule type" value="Genomic_DNA"/>
</dbReference>
<dbReference type="HOGENOM" id="CLU_490645_0_0_7"/>
<dbReference type="GeneID" id="78085512"/>
<evidence type="ECO:0000256" key="1">
    <source>
        <dbReference type="SAM" id="Coils"/>
    </source>
</evidence>
<feature type="compositionally biased region" description="Basic and acidic residues" evidence="2">
    <location>
        <begin position="29"/>
        <end position="39"/>
    </location>
</feature>
<evidence type="ECO:0000313" key="4">
    <source>
        <dbReference type="Proteomes" id="UP000006034"/>
    </source>
</evidence>
<sequence length="555" mass="58444">MARKDPYDPEEGIIDLFDIVDDPEASPEPEPRGALHDDGGQALPGQPEAADPETPTGEESERVVSRYPFENSDDFLEEIEKTPLMTLLPPKGEASALPEEPVSDGAEEEAPAESLGEPVREEPDEALIRAFEAEMAKAGAVVHGYGVETAPGMADASGVPDETEAPALSAGAVDQEFAEMHLEAQEPPIPEPVERQYAEDLELLFGDAPVADAPQVEPSPVAPEPAMEAPMLVSPEGEEGSKADPGLSQQAEAAPEGAVEEPSEALPSSVSADEVAEPLPEPSGDGADRALAFVPVAVPDVPVSAAVPQAEPSCGHEMEERIIRLEEALSRLNERVVALEQRADGAAEQDLNVSAISGDIQSLLTEGNALCGQLKSLAAELGSTPSGVSAEAPEAAPLPGSSAEVAEEPTFPPVPSRSAEIPWESSSQEADPDDGPDVLGLALESLERRLALLESRPVQAPDAAGIVQDVLALVRVDMEKASEEQEASARALEQLERRVQELESRPLPQLILPDLPDTEAITADVMSRIQNELDRIAAEAAARVLREEIAGLMGK</sequence>
<reference evidence="3 4" key="1">
    <citation type="submission" date="2010-10" db="EMBL/GenBank/DDBJ databases">
        <authorList>
            <consortium name="The Broad Institute Genome Sequencing Platform"/>
            <person name="Ward D."/>
            <person name="Earl A."/>
            <person name="Feldgarden M."/>
            <person name="Young S.K."/>
            <person name="Gargeya S."/>
            <person name="Zeng Q."/>
            <person name="Alvarado L."/>
            <person name="Berlin A."/>
            <person name="Bochicchio J."/>
            <person name="Chapman S.B."/>
            <person name="Chen Z."/>
            <person name="Freedman E."/>
            <person name="Gellesch M."/>
            <person name="Goldberg J."/>
            <person name="Griggs A."/>
            <person name="Gujja S."/>
            <person name="Heilman E."/>
            <person name="Heiman D."/>
            <person name="Howarth C."/>
            <person name="Mehta T."/>
            <person name="Neiman D."/>
            <person name="Pearson M."/>
            <person name="Roberts A."/>
            <person name="Saif S."/>
            <person name="Shea T."/>
            <person name="Shenoy N."/>
            <person name="Sisk P."/>
            <person name="Stolte C."/>
            <person name="Sykes S."/>
            <person name="White J."/>
            <person name="Yandava C."/>
            <person name="Allen-Vercoe E."/>
            <person name="Sibley C."/>
            <person name="Ambrose C.E."/>
            <person name="Strauss J."/>
            <person name="Daigneault M."/>
            <person name="Haas B."/>
            <person name="Nusbaum C."/>
            <person name="Birren B."/>
        </authorList>
    </citation>
    <scope>NUCLEOTIDE SEQUENCE [LARGE SCALE GENOMIC DNA]</scope>
    <source>
        <strain evidence="3 4">3_1_6</strain>
    </source>
</reference>
<dbReference type="Proteomes" id="UP000006034">
    <property type="component" value="Unassembled WGS sequence"/>
</dbReference>
<gene>
    <name evidence="3" type="ORF">HMPREF0179_02369</name>
</gene>
<dbReference type="AlphaFoldDB" id="E5Y854"/>
<feature type="region of interest" description="Disordered" evidence="2">
    <location>
        <begin position="84"/>
        <end position="122"/>
    </location>
</feature>
<feature type="region of interest" description="Disordered" evidence="2">
    <location>
        <begin position="383"/>
        <end position="435"/>
    </location>
</feature>
<evidence type="ECO:0000313" key="3">
    <source>
        <dbReference type="EMBL" id="EFV43813.1"/>
    </source>
</evidence>
<evidence type="ECO:0000256" key="2">
    <source>
        <dbReference type="SAM" id="MobiDB-lite"/>
    </source>
</evidence>
<feature type="compositionally biased region" description="Acidic residues" evidence="2">
    <location>
        <begin position="101"/>
        <end position="111"/>
    </location>
</feature>
<keyword evidence="4" id="KW-1185">Reference proteome</keyword>
<protein>
    <submittedName>
        <fullName evidence="3">Uncharacterized protein</fullName>
    </submittedName>
</protein>
<feature type="region of interest" description="Disordered" evidence="2">
    <location>
        <begin position="209"/>
        <end position="287"/>
    </location>
</feature>
<feature type="compositionally biased region" description="Low complexity" evidence="2">
    <location>
        <begin position="213"/>
        <end position="231"/>
    </location>
</feature>
<feature type="coiled-coil region" evidence="1">
    <location>
        <begin position="475"/>
        <end position="505"/>
    </location>
</feature>
<feature type="coiled-coil region" evidence="1">
    <location>
        <begin position="315"/>
        <end position="349"/>
    </location>
</feature>
<dbReference type="RefSeq" id="WP_005028210.1">
    <property type="nucleotide sequence ID" value="NZ_KE150238.1"/>
</dbReference>
<accession>E5Y854</accession>
<organism evidence="3 4">
    <name type="scientific">Bilophila wadsworthia (strain 3_1_6)</name>
    <dbReference type="NCBI Taxonomy" id="563192"/>
    <lineage>
        <taxon>Bacteria</taxon>
        <taxon>Pseudomonadati</taxon>
        <taxon>Thermodesulfobacteriota</taxon>
        <taxon>Desulfovibrionia</taxon>
        <taxon>Desulfovibrionales</taxon>
        <taxon>Desulfovibrionaceae</taxon>
        <taxon>Bilophila</taxon>
    </lineage>
</organism>
<reference evidence="3 4" key="2">
    <citation type="submission" date="2013-04" db="EMBL/GenBank/DDBJ databases">
        <title>The Genome Sequence of Bilophila wadsworthia 3_1_6.</title>
        <authorList>
            <consortium name="The Broad Institute Genomics Platform"/>
            <person name="Earl A."/>
            <person name="Ward D."/>
            <person name="Feldgarden M."/>
            <person name="Gevers D."/>
            <person name="Sibley C."/>
            <person name="Strauss J."/>
            <person name="Allen-Vercoe E."/>
            <person name="Walker B."/>
            <person name="Young S."/>
            <person name="Zeng Q."/>
            <person name="Gargeya S."/>
            <person name="Fitzgerald M."/>
            <person name="Haas B."/>
            <person name="Abouelleil A."/>
            <person name="Allen A.W."/>
            <person name="Alvarado L."/>
            <person name="Arachchi H.M."/>
            <person name="Berlin A.M."/>
            <person name="Chapman S.B."/>
            <person name="Gainer-Dewar J."/>
            <person name="Goldberg J."/>
            <person name="Griggs A."/>
            <person name="Gujja S."/>
            <person name="Hansen M."/>
            <person name="Howarth C."/>
            <person name="Imamovic A."/>
            <person name="Ireland A."/>
            <person name="Larimer J."/>
            <person name="McCowan C."/>
            <person name="Murphy C."/>
            <person name="Pearson M."/>
            <person name="Poon T.W."/>
            <person name="Priest M."/>
            <person name="Roberts A."/>
            <person name="Saif S."/>
            <person name="Shea T."/>
            <person name="Sisk P."/>
            <person name="Sykes S."/>
            <person name="Wortman J."/>
            <person name="Nusbaum C."/>
            <person name="Birren B."/>
        </authorList>
    </citation>
    <scope>NUCLEOTIDE SEQUENCE [LARGE SCALE GENOMIC DNA]</scope>
    <source>
        <strain evidence="3 4">3_1_6</strain>
    </source>
</reference>